<name>A0AAV7MDX9_PLEWA</name>
<reference evidence="1" key="1">
    <citation type="journal article" date="2022" name="bioRxiv">
        <title>Sequencing and chromosome-scale assembly of the giantPleurodeles waltlgenome.</title>
        <authorList>
            <person name="Brown T."/>
            <person name="Elewa A."/>
            <person name="Iarovenko S."/>
            <person name="Subramanian E."/>
            <person name="Araus A.J."/>
            <person name="Petzold A."/>
            <person name="Susuki M."/>
            <person name="Suzuki K.-i.T."/>
            <person name="Hayashi T."/>
            <person name="Toyoda A."/>
            <person name="Oliveira C."/>
            <person name="Osipova E."/>
            <person name="Leigh N.D."/>
            <person name="Simon A."/>
            <person name="Yun M.H."/>
        </authorList>
    </citation>
    <scope>NUCLEOTIDE SEQUENCE</scope>
    <source>
        <strain evidence="1">20211129_DDA</strain>
        <tissue evidence="1">Liver</tissue>
    </source>
</reference>
<dbReference type="PANTHER" id="PTHR21007:SF5">
    <property type="entry name" value="LIVER-EXPRESSED ANTIMICROBIAL PEPTIDE 2"/>
    <property type="match status" value="1"/>
</dbReference>
<dbReference type="GO" id="GO:0061844">
    <property type="term" value="P:antimicrobial humoral immune response mediated by antimicrobial peptide"/>
    <property type="evidence" value="ECO:0007669"/>
    <property type="project" value="TreeGrafter"/>
</dbReference>
<dbReference type="Gene3D" id="4.10.40.50">
    <property type="match status" value="1"/>
</dbReference>
<dbReference type="PANTHER" id="PTHR21007">
    <property type="entry name" value="LIVER EXPRESSED ANTIMICROBIAL PEPTIDE 2"/>
    <property type="match status" value="1"/>
</dbReference>
<dbReference type="GO" id="GO:0042742">
    <property type="term" value="P:defense response to bacterium"/>
    <property type="evidence" value="ECO:0007669"/>
    <property type="project" value="InterPro"/>
</dbReference>
<dbReference type="AlphaFoldDB" id="A0AAV7MDX9"/>
<accession>A0AAV7MDX9</accession>
<keyword evidence="2" id="KW-1185">Reference proteome</keyword>
<comment type="caution">
    <text evidence="1">The sequence shown here is derived from an EMBL/GenBank/DDBJ whole genome shotgun (WGS) entry which is preliminary data.</text>
</comment>
<sequence>MCRTNTPLAMQRTVGHLASALAIVVVLCTWQVLSIPILEDQMLDALARKGASMSASRMNELRLQSLRRFTRMTPFWRMVGSKPLGAYCLQGLECTTKLCRKGHCAYQQQFES</sequence>
<protein>
    <recommendedName>
        <fullName evidence="3">Liver-expressed antimicrobial peptide 2</fullName>
    </recommendedName>
</protein>
<dbReference type="EMBL" id="JANPWB010000014">
    <property type="protein sequence ID" value="KAJ1101546.1"/>
    <property type="molecule type" value="Genomic_DNA"/>
</dbReference>
<evidence type="ECO:0000313" key="1">
    <source>
        <dbReference type="EMBL" id="KAJ1101546.1"/>
    </source>
</evidence>
<dbReference type="Proteomes" id="UP001066276">
    <property type="component" value="Chromosome 10"/>
</dbReference>
<evidence type="ECO:0000313" key="2">
    <source>
        <dbReference type="Proteomes" id="UP001066276"/>
    </source>
</evidence>
<dbReference type="Pfam" id="PF07359">
    <property type="entry name" value="LEAP-2"/>
    <property type="match status" value="1"/>
</dbReference>
<organism evidence="1 2">
    <name type="scientific">Pleurodeles waltl</name>
    <name type="common">Iberian ribbed newt</name>
    <dbReference type="NCBI Taxonomy" id="8319"/>
    <lineage>
        <taxon>Eukaryota</taxon>
        <taxon>Metazoa</taxon>
        <taxon>Chordata</taxon>
        <taxon>Craniata</taxon>
        <taxon>Vertebrata</taxon>
        <taxon>Euteleostomi</taxon>
        <taxon>Amphibia</taxon>
        <taxon>Batrachia</taxon>
        <taxon>Caudata</taxon>
        <taxon>Salamandroidea</taxon>
        <taxon>Salamandridae</taxon>
        <taxon>Pleurodelinae</taxon>
        <taxon>Pleurodeles</taxon>
    </lineage>
</organism>
<proteinExistence type="predicted"/>
<dbReference type="InterPro" id="IPR009955">
    <property type="entry name" value="LEAP-2"/>
</dbReference>
<evidence type="ECO:0008006" key="3">
    <source>
        <dbReference type="Google" id="ProtNLM"/>
    </source>
</evidence>
<gene>
    <name evidence="1" type="ORF">NDU88_006613</name>
</gene>